<keyword evidence="4 9" id="KW-0963">Cytoplasm</keyword>
<evidence type="ECO:0000256" key="4">
    <source>
        <dbReference type="ARBA" id="ARBA00022490"/>
    </source>
</evidence>
<dbReference type="Gene3D" id="3.40.50.1000">
    <property type="entry name" value="HAD superfamily/HAD-like"/>
    <property type="match status" value="1"/>
</dbReference>
<comment type="cofactor">
    <cofactor evidence="1">
        <name>Mg(2+)</name>
        <dbReference type="ChEBI" id="CHEBI:18420"/>
    </cofactor>
</comment>
<keyword evidence="5" id="KW-0479">Metal-binding</keyword>
<dbReference type="Proteomes" id="UP001214250">
    <property type="component" value="Chromosome 2"/>
</dbReference>
<proteinExistence type="inferred from homology"/>
<dbReference type="NCBIfam" id="TIGR01662">
    <property type="entry name" value="HAD-SF-IIIA"/>
    <property type="match status" value="1"/>
</dbReference>
<keyword evidence="7 9" id="KW-0119">Carbohydrate metabolism</keyword>
<dbReference type="InterPro" id="IPR006549">
    <property type="entry name" value="HAD-SF_hydro_IIIA"/>
</dbReference>
<reference evidence="10 11" key="1">
    <citation type="submission" date="2023-02" db="EMBL/GenBank/DDBJ databases">
        <title>Genome sequence of Lentisphaera profundi SAORIC-696.</title>
        <authorList>
            <person name="Kim e."/>
            <person name="Cho J.-C."/>
            <person name="Choi A."/>
            <person name="Kang I."/>
        </authorList>
    </citation>
    <scope>NUCLEOTIDE SEQUENCE [LARGE SCALE GENOMIC DNA]</scope>
    <source>
        <strain evidence="10 11">SAORIC-696</strain>
    </source>
</reference>
<dbReference type="Pfam" id="PF08645">
    <property type="entry name" value="PNK3P"/>
    <property type="match status" value="1"/>
</dbReference>
<sequence length="164" mass="18425">MKTIFIDRDGCVNVRLVGNWVMTWDDFEFMPGAIEGIALLKKAGYRLILVTNQRCINLGKFSLDGLNNLHSQMQDELKSEGGFFDKIYHCPHDRHENCGCRKPQAGMLLQAAKDFDDIDLRNSIMLGDQESDRLAAKAAEVGCFYQISHNQTIADAAKIILSSK</sequence>
<dbReference type="InterPro" id="IPR004446">
    <property type="entry name" value="Heptose_bisP_phosphatase"/>
</dbReference>
<evidence type="ECO:0000256" key="6">
    <source>
        <dbReference type="ARBA" id="ARBA00022801"/>
    </source>
</evidence>
<dbReference type="SUPFAM" id="SSF56784">
    <property type="entry name" value="HAD-like"/>
    <property type="match status" value="1"/>
</dbReference>
<dbReference type="EMBL" id="CP117812">
    <property type="protein sequence ID" value="WDE97799.1"/>
    <property type="molecule type" value="Genomic_DNA"/>
</dbReference>
<comment type="subcellular location">
    <subcellularLocation>
        <location evidence="2 9">Cytoplasm</location>
    </subcellularLocation>
</comment>
<evidence type="ECO:0000313" key="10">
    <source>
        <dbReference type="EMBL" id="WDE97799.1"/>
    </source>
</evidence>
<gene>
    <name evidence="10" type="ORF">PQO03_18390</name>
</gene>
<dbReference type="GO" id="GO:0016787">
    <property type="term" value="F:hydrolase activity"/>
    <property type="evidence" value="ECO:0007669"/>
    <property type="project" value="UniProtKB-KW"/>
</dbReference>
<evidence type="ECO:0000256" key="8">
    <source>
        <dbReference type="ARBA" id="ARBA00031828"/>
    </source>
</evidence>
<organism evidence="10 11">
    <name type="scientific">Lentisphaera profundi</name>
    <dbReference type="NCBI Taxonomy" id="1658616"/>
    <lineage>
        <taxon>Bacteria</taxon>
        <taxon>Pseudomonadati</taxon>
        <taxon>Lentisphaerota</taxon>
        <taxon>Lentisphaeria</taxon>
        <taxon>Lentisphaerales</taxon>
        <taxon>Lentisphaeraceae</taxon>
        <taxon>Lentisphaera</taxon>
    </lineage>
</organism>
<comment type="similarity">
    <text evidence="9">Belongs to the gmhB family.</text>
</comment>
<protein>
    <recommendedName>
        <fullName evidence="8 9">D,D-heptose 1,7-bisphosphate phosphatase</fullName>
        <ecNumber evidence="9">3.1.3.-</ecNumber>
    </recommendedName>
</protein>
<evidence type="ECO:0000256" key="9">
    <source>
        <dbReference type="PIRNR" id="PIRNR004682"/>
    </source>
</evidence>
<accession>A0ABY7VWZ6</accession>
<keyword evidence="6 9" id="KW-0378">Hydrolase</keyword>
<dbReference type="InterPro" id="IPR023214">
    <property type="entry name" value="HAD_sf"/>
</dbReference>
<evidence type="ECO:0000256" key="2">
    <source>
        <dbReference type="ARBA" id="ARBA00004496"/>
    </source>
</evidence>
<dbReference type="InterPro" id="IPR013954">
    <property type="entry name" value="PNK3P"/>
</dbReference>
<dbReference type="RefSeq" id="WP_274152406.1">
    <property type="nucleotide sequence ID" value="NZ_CP117812.1"/>
</dbReference>
<evidence type="ECO:0000256" key="3">
    <source>
        <dbReference type="ARBA" id="ARBA00011245"/>
    </source>
</evidence>
<dbReference type="InterPro" id="IPR036412">
    <property type="entry name" value="HAD-like_sf"/>
</dbReference>
<dbReference type="CDD" id="cd07503">
    <property type="entry name" value="HAD_HisB-N"/>
    <property type="match status" value="1"/>
</dbReference>
<name>A0ABY7VWZ6_9BACT</name>
<evidence type="ECO:0000313" key="11">
    <source>
        <dbReference type="Proteomes" id="UP001214250"/>
    </source>
</evidence>
<dbReference type="NCBIfam" id="TIGR01656">
    <property type="entry name" value="Histidinol-ppas"/>
    <property type="match status" value="1"/>
</dbReference>
<comment type="subunit">
    <text evidence="3">Monomer.</text>
</comment>
<keyword evidence="11" id="KW-1185">Reference proteome</keyword>
<dbReference type="PANTHER" id="PTHR42891:SF1">
    <property type="entry name" value="D-GLYCERO-BETA-D-MANNO-HEPTOSE-1,7-BISPHOSPHATE 7-PHOSPHATASE"/>
    <property type="match status" value="1"/>
</dbReference>
<dbReference type="InterPro" id="IPR006543">
    <property type="entry name" value="Histidinol-phos"/>
</dbReference>
<evidence type="ECO:0000256" key="5">
    <source>
        <dbReference type="ARBA" id="ARBA00022723"/>
    </source>
</evidence>
<dbReference type="PANTHER" id="PTHR42891">
    <property type="entry name" value="D-GLYCERO-BETA-D-MANNO-HEPTOSE-1,7-BISPHOSPHATE 7-PHOSPHATASE"/>
    <property type="match status" value="1"/>
</dbReference>
<dbReference type="EC" id="3.1.3.-" evidence="9"/>
<dbReference type="PIRSF" id="PIRSF004682">
    <property type="entry name" value="GmhB"/>
    <property type="match status" value="1"/>
</dbReference>
<evidence type="ECO:0000256" key="7">
    <source>
        <dbReference type="ARBA" id="ARBA00023277"/>
    </source>
</evidence>
<evidence type="ECO:0000256" key="1">
    <source>
        <dbReference type="ARBA" id="ARBA00001946"/>
    </source>
</evidence>